<dbReference type="InterPro" id="IPR047201">
    <property type="entry name" value="ERI-1_3'hExo-like"/>
</dbReference>
<dbReference type="Proteomes" id="UP001642484">
    <property type="component" value="Unassembled WGS sequence"/>
</dbReference>
<dbReference type="SMART" id="SM00715">
    <property type="entry name" value="LA"/>
    <property type="match status" value="1"/>
</dbReference>
<evidence type="ECO:0000256" key="5">
    <source>
        <dbReference type="PROSITE-ProRule" id="PRU00332"/>
    </source>
</evidence>
<dbReference type="PROSITE" id="PS50103">
    <property type="entry name" value="ZF_C3H1"/>
    <property type="match status" value="1"/>
</dbReference>
<dbReference type="PANTHER" id="PTHR12378">
    <property type="entry name" value="DESUMOYLATING ISOPEPTIDASE"/>
    <property type="match status" value="1"/>
</dbReference>
<organism evidence="11 12">
    <name type="scientific">Durusdinium trenchii</name>
    <dbReference type="NCBI Taxonomy" id="1381693"/>
    <lineage>
        <taxon>Eukaryota</taxon>
        <taxon>Sar</taxon>
        <taxon>Alveolata</taxon>
        <taxon>Dinophyceae</taxon>
        <taxon>Suessiales</taxon>
        <taxon>Symbiodiniaceae</taxon>
        <taxon>Durusdinium</taxon>
    </lineage>
</organism>
<dbReference type="Pfam" id="PF05383">
    <property type="entry name" value="La"/>
    <property type="match status" value="1"/>
</dbReference>
<dbReference type="InterPro" id="IPR012337">
    <property type="entry name" value="RNaseH-like_sf"/>
</dbReference>
<dbReference type="InterPro" id="IPR029058">
    <property type="entry name" value="AB_hydrolase_fold"/>
</dbReference>
<dbReference type="PROSITE" id="PS51858">
    <property type="entry name" value="PPPDE"/>
    <property type="match status" value="2"/>
</dbReference>
<evidence type="ECO:0000256" key="3">
    <source>
        <dbReference type="ARBA" id="ARBA00022801"/>
    </source>
</evidence>
<dbReference type="Gene3D" id="3.40.50.1820">
    <property type="entry name" value="alpha/beta hydrolase"/>
    <property type="match status" value="1"/>
</dbReference>
<keyword evidence="4 5" id="KW-0694">RNA-binding</keyword>
<feature type="domain" description="HTH La-type RNA-binding" evidence="9">
    <location>
        <begin position="5"/>
        <end position="96"/>
    </location>
</feature>
<dbReference type="CDD" id="cd06133">
    <property type="entry name" value="ERI-1_3'hExo_like"/>
    <property type="match status" value="1"/>
</dbReference>
<keyword evidence="2" id="KW-0645">Protease</keyword>
<feature type="region of interest" description="Disordered" evidence="7">
    <location>
        <begin position="1083"/>
        <end position="1153"/>
    </location>
</feature>
<dbReference type="InterPro" id="IPR036397">
    <property type="entry name" value="RNaseH_sf"/>
</dbReference>
<keyword evidence="6" id="KW-0863">Zinc-finger</keyword>
<evidence type="ECO:0000259" key="9">
    <source>
        <dbReference type="PROSITE" id="PS50961"/>
    </source>
</evidence>
<dbReference type="InterPro" id="IPR042266">
    <property type="entry name" value="PPPDE_sf"/>
</dbReference>
<keyword evidence="6" id="KW-0479">Metal-binding</keyword>
<feature type="zinc finger region" description="C3H1-type" evidence="6">
    <location>
        <begin position="132"/>
        <end position="159"/>
    </location>
</feature>
<protein>
    <recommendedName>
        <fullName evidence="13">C3H1-type domain-containing protein</fullName>
    </recommendedName>
</protein>
<dbReference type="CDD" id="cd07323">
    <property type="entry name" value="LAM"/>
    <property type="match status" value="1"/>
</dbReference>
<keyword evidence="3" id="KW-0378">Hydrolase</keyword>
<dbReference type="InterPro" id="IPR036390">
    <property type="entry name" value="WH_DNA-bd_sf"/>
</dbReference>
<dbReference type="InterPro" id="IPR002921">
    <property type="entry name" value="Fungal_lipase-type"/>
</dbReference>
<dbReference type="InterPro" id="IPR000571">
    <property type="entry name" value="Znf_CCCH"/>
</dbReference>
<feature type="compositionally biased region" description="Basic and acidic residues" evidence="7">
    <location>
        <begin position="89"/>
        <end position="114"/>
    </location>
</feature>
<dbReference type="Pfam" id="PF05903">
    <property type="entry name" value="Peptidase_C97"/>
    <property type="match status" value="2"/>
</dbReference>
<evidence type="ECO:0000259" key="8">
    <source>
        <dbReference type="PROSITE" id="PS50103"/>
    </source>
</evidence>
<dbReference type="PANTHER" id="PTHR12378:SF80">
    <property type="entry name" value="IP06716P-RELATED"/>
    <property type="match status" value="1"/>
</dbReference>
<evidence type="ECO:0000313" key="11">
    <source>
        <dbReference type="EMBL" id="CAK9103653.1"/>
    </source>
</evidence>
<proteinExistence type="inferred from homology"/>
<reference evidence="11 12" key="1">
    <citation type="submission" date="2024-02" db="EMBL/GenBank/DDBJ databases">
        <authorList>
            <person name="Chen Y."/>
            <person name="Shah S."/>
            <person name="Dougan E. K."/>
            <person name="Thang M."/>
            <person name="Chan C."/>
        </authorList>
    </citation>
    <scope>NUCLEOTIDE SEQUENCE [LARGE SCALE GENOMIC DNA]</scope>
</reference>
<feature type="region of interest" description="Disordered" evidence="7">
    <location>
        <begin position="1374"/>
        <end position="1411"/>
    </location>
</feature>
<dbReference type="Gene3D" id="3.30.420.10">
    <property type="entry name" value="Ribonuclease H-like superfamily/Ribonuclease H"/>
    <property type="match status" value="1"/>
</dbReference>
<feature type="compositionally biased region" description="Low complexity" evidence="7">
    <location>
        <begin position="1382"/>
        <end position="1399"/>
    </location>
</feature>
<evidence type="ECO:0000313" key="12">
    <source>
        <dbReference type="Proteomes" id="UP001642484"/>
    </source>
</evidence>
<evidence type="ECO:0000256" key="6">
    <source>
        <dbReference type="PROSITE-ProRule" id="PRU00723"/>
    </source>
</evidence>
<feature type="region of interest" description="Disordered" evidence="7">
    <location>
        <begin position="87"/>
        <end position="128"/>
    </location>
</feature>
<comment type="caution">
    <text evidence="11">The sequence shown here is derived from an EMBL/GenBank/DDBJ whole genome shotgun (WGS) entry which is preliminary data.</text>
</comment>
<dbReference type="InterPro" id="IPR036388">
    <property type="entry name" value="WH-like_DNA-bd_sf"/>
</dbReference>
<evidence type="ECO:0000256" key="1">
    <source>
        <dbReference type="ARBA" id="ARBA00008140"/>
    </source>
</evidence>
<dbReference type="SUPFAM" id="SSF53098">
    <property type="entry name" value="Ribonuclease H-like"/>
    <property type="match status" value="1"/>
</dbReference>
<evidence type="ECO:0000256" key="4">
    <source>
        <dbReference type="ARBA" id="ARBA00022884"/>
    </source>
</evidence>
<accession>A0ABP0RSN9</accession>
<dbReference type="InterPro" id="IPR008580">
    <property type="entry name" value="PPPDE_dom"/>
</dbReference>
<gene>
    <name evidence="11" type="ORF">CCMP2556_LOCUS48654</name>
</gene>
<feature type="domain" description="PPPDE" evidence="10">
    <location>
        <begin position="1198"/>
        <end position="1324"/>
    </location>
</feature>
<dbReference type="Gene3D" id="3.90.1720.30">
    <property type="entry name" value="PPPDE domains"/>
    <property type="match status" value="2"/>
</dbReference>
<feature type="domain" description="C3H1-type" evidence="8">
    <location>
        <begin position="132"/>
        <end position="159"/>
    </location>
</feature>
<dbReference type="Pfam" id="PF01764">
    <property type="entry name" value="Lipase_3"/>
    <property type="match status" value="1"/>
</dbReference>
<dbReference type="SMART" id="SM01179">
    <property type="entry name" value="DUF862"/>
    <property type="match status" value="2"/>
</dbReference>
<dbReference type="PROSITE" id="PS50961">
    <property type="entry name" value="HTH_LA"/>
    <property type="match status" value="1"/>
</dbReference>
<name>A0ABP0RSN9_9DINO</name>
<evidence type="ECO:0000256" key="2">
    <source>
        <dbReference type="ARBA" id="ARBA00022670"/>
    </source>
</evidence>
<dbReference type="SUPFAM" id="SSF53474">
    <property type="entry name" value="alpha/beta-Hydrolases"/>
    <property type="match status" value="1"/>
</dbReference>
<dbReference type="InterPro" id="IPR006630">
    <property type="entry name" value="La_HTH"/>
</dbReference>
<evidence type="ECO:0000256" key="7">
    <source>
        <dbReference type="SAM" id="MobiDB-lite"/>
    </source>
</evidence>
<dbReference type="Gene3D" id="1.10.10.10">
    <property type="entry name" value="Winged helix-like DNA-binding domain superfamily/Winged helix DNA-binding domain"/>
    <property type="match status" value="1"/>
</dbReference>
<evidence type="ECO:0000259" key="10">
    <source>
        <dbReference type="PROSITE" id="PS51858"/>
    </source>
</evidence>
<comment type="similarity">
    <text evidence="1">Belongs to the DeSI family.</text>
</comment>
<keyword evidence="6" id="KW-0862">Zinc</keyword>
<dbReference type="SUPFAM" id="SSF46785">
    <property type="entry name" value="Winged helix' DNA-binding domain"/>
    <property type="match status" value="1"/>
</dbReference>
<evidence type="ECO:0008006" key="13">
    <source>
        <dbReference type="Google" id="ProtNLM"/>
    </source>
</evidence>
<feature type="domain" description="PPPDE" evidence="10">
    <location>
        <begin position="879"/>
        <end position="1005"/>
    </location>
</feature>
<feature type="region of interest" description="Disordered" evidence="7">
    <location>
        <begin position="1031"/>
        <end position="1054"/>
    </location>
</feature>
<keyword evidence="12" id="KW-1185">Reference proteome</keyword>
<sequence>MSSSTGCVSSQVRTACTQVEYYLSNENLQHDRFFRDLIAEDFGWIDMDPILRCNKIKSLGISREDLLEALRCSELLDVQNGRVRRKAPFRPDDIGHAEGRGGRKGDTKGGKGETKGNPGGGKGRKEMQVPIYDPAGPCGYFMAGYCQHGKKCFLQHSVPYAMAIRDEWLHAGESGPRKALQAAAVEVLGEDAASPLFPRVFSHKLQCKALATAGADDQSLSDLGFEWSTEDATKELAEKKSRWTRHSRRNDQPFENRLHGAPQIHYFLIFDLEGKHEIIEFPVLLFDAVAGREIGRFQKFVRPTDLFKGCQLIETPAVPFPAVLEEFNRWLEGMVGKGLQAMGQDSSDMVFVTCGDWDCKHVWTQCQICGVPAPRAFSQWINIKRTYANTFGGDFRGMKSMLSRLRMLDKDGNPKHGFHHLGMHDVENITRCLVHLVEQGTQLEVVHLQGKLPIDPCRLEELVAARLSKWVYCTDGISEPIPDLPGVSLSAGCVSEELQTGSVKMALVTAELPGDHKTLFVIFKGTSYLLDVVNWNMEHDYEVIGDGNHFMHKGAAGIMRNIVFMKVRPSSDFARRLEQAYKEGVRNIVLAGHSLGGMYAMAGMYFAFQELQILLPDRCRLRGDARKLLRTIRCVTFGSPMCFGADSEDRDEKFARFEEFARERCVNFINAGDPCPRAWSAVSPRDVIREAAEYMKEQAKERNMVSGRIAAKVIHAATSALLARQDTDHLVGSSQGFKHLSTIRLLTREDKEHIHWQRDFSLAPRGFGDHSMSEYCDLLFDACYATEPSCHMYDEFGTKLVVTRIRPSFVARYQNTWPESLEVEVDWDEFEDERDILSKLPLDQLLKEVRVPPPKIDPAPLHLLDASRRCMSPRHLTRSSVLVHVYNLNETFMQANRVLAVAGSGAFHAGVEIFDWEWSYGIFGVRKTIPRNQTRHIYKCSVFLGDSEVGQAEFVELLRECFQDFMGEHYELVGHNCCTFARALVRKLQVRAMPSWVDRLARGLNFGAKAARVATRPMKQAAALGGRMLRMGRGAGSESDDDEDLTDLPSPVLQDGIPGQIATAMPQPCAQQQQQPGFAIAKPQLATGPPHVPANGGVRDNTAGPFPASAPHGPTLPLQQKHPEALARSGEQVQGSLPSSKVEVDGDESEDESDILAQLPPDQLFEEVVTTPPETDPAPLHLLDANRRRMSSRHLTRSSVLVHVYNLNGPFMRANKLLAVTGNGAFHAGVEIFDWEWCYGIHGVKKTIPRKHPRHIYKCSVFLGDSEVSQAEFVELLRECFQDFMGDHYELVGHNCCTFARALVRKLKVQAMPSWVDRLARGLNFGAKAARVATRPMKQAAALGGRMLRMGRGAGSESEENENMTDLPSHFPDPGQIETGMPQPCAQEQQQQPPALPAQSGFAKPQPATGPPYILANGGVQEDNTVGLFPASAPHGPMLPLQPVKYPEAHGYVQQRQPAPQLQQAMVPPVVYVPASGAPVYATPSGPCIYIAPGQMYPGNAYPVAPRQPGFR</sequence>
<dbReference type="EMBL" id="CAXAMN010026517">
    <property type="protein sequence ID" value="CAK9103653.1"/>
    <property type="molecule type" value="Genomic_DNA"/>
</dbReference>